<evidence type="ECO:0000313" key="2">
    <source>
        <dbReference type="EMBL" id="JAC77730.1"/>
    </source>
</evidence>
<reference evidence="2" key="1">
    <citation type="submission" date="2014-05" db="EMBL/GenBank/DDBJ databases">
        <title>The transcriptome of the halophilic microalga Tetraselmis sp. GSL018 isolated from the Great Salt Lake, Utah.</title>
        <authorList>
            <person name="Jinkerson R.E."/>
            <person name="D'Adamo S."/>
            <person name="Posewitz M.C."/>
        </authorList>
    </citation>
    <scope>NUCLEOTIDE SEQUENCE</scope>
    <source>
        <strain evidence="2">GSL018</strain>
    </source>
</reference>
<protein>
    <submittedName>
        <fullName evidence="2">Uncharacterized protein</fullName>
    </submittedName>
</protein>
<organism evidence="2">
    <name type="scientific">Tetraselmis sp. GSL018</name>
    <dbReference type="NCBI Taxonomy" id="582737"/>
    <lineage>
        <taxon>Eukaryota</taxon>
        <taxon>Viridiplantae</taxon>
        <taxon>Chlorophyta</taxon>
        <taxon>core chlorophytes</taxon>
        <taxon>Chlorodendrophyceae</taxon>
        <taxon>Chlorodendrales</taxon>
        <taxon>Chlorodendraceae</taxon>
        <taxon>Tetraselmis</taxon>
    </lineage>
</organism>
<feature type="compositionally biased region" description="Basic residues" evidence="1">
    <location>
        <begin position="76"/>
        <end position="85"/>
    </location>
</feature>
<dbReference type="EMBL" id="GBEZ01007753">
    <property type="protein sequence ID" value="JAC77730.1"/>
    <property type="molecule type" value="Transcribed_RNA"/>
</dbReference>
<sequence length="85" mass="9432">CHLPCVLPPLSSSHSPFPKTVKPKKPKTFSVPPSSPQDCDTLRSRLSRHPRRRPYVSLLRGSNRSSGREVYLNGVGRRKRRGGGG</sequence>
<feature type="compositionally biased region" description="Low complexity" evidence="1">
    <location>
        <begin position="11"/>
        <end position="20"/>
    </location>
</feature>
<evidence type="ECO:0000256" key="1">
    <source>
        <dbReference type="SAM" id="MobiDB-lite"/>
    </source>
</evidence>
<gene>
    <name evidence="2" type="ORF">TSPGSL018_16908</name>
</gene>
<accession>A0A061S4B0</accession>
<feature type="non-terminal residue" evidence="2">
    <location>
        <position position="85"/>
    </location>
</feature>
<dbReference type="AlphaFoldDB" id="A0A061S4B0"/>
<proteinExistence type="predicted"/>
<feature type="non-terminal residue" evidence="2">
    <location>
        <position position="1"/>
    </location>
</feature>
<feature type="compositionally biased region" description="Basic residues" evidence="1">
    <location>
        <begin position="45"/>
        <end position="54"/>
    </location>
</feature>
<feature type="region of interest" description="Disordered" evidence="1">
    <location>
        <begin position="11"/>
        <end position="85"/>
    </location>
</feature>
<name>A0A061S4B0_9CHLO</name>